<feature type="domain" description="dTDP-4-dehydro-6-deoxy-alpha-D-glucopyranose 2,3-dehydratase" evidence="2">
    <location>
        <begin position="281"/>
        <end position="481"/>
    </location>
</feature>
<evidence type="ECO:0000313" key="4">
    <source>
        <dbReference type="Proteomes" id="UP001611339"/>
    </source>
</evidence>
<evidence type="ECO:0000259" key="2">
    <source>
        <dbReference type="Pfam" id="PF03559"/>
    </source>
</evidence>
<dbReference type="InterPro" id="IPR005212">
    <property type="entry name" value="EvaA-like"/>
</dbReference>
<dbReference type="InterPro" id="IPR038153">
    <property type="entry name" value="EvaA-like_sf"/>
</dbReference>
<organism evidence="3 4">
    <name type="scientific">Streptomyces litmocidini</name>
    <dbReference type="NCBI Taxonomy" id="67318"/>
    <lineage>
        <taxon>Bacteria</taxon>
        <taxon>Bacillati</taxon>
        <taxon>Actinomycetota</taxon>
        <taxon>Actinomycetes</taxon>
        <taxon>Kitasatosporales</taxon>
        <taxon>Streptomycetaceae</taxon>
        <taxon>Streptomyces</taxon>
    </lineage>
</organism>
<feature type="domain" description="dTDP-4-dehydro-6-deoxy-alpha-D-glucopyranose 2,3-dehydratase" evidence="2">
    <location>
        <begin position="42"/>
        <end position="243"/>
    </location>
</feature>
<evidence type="ECO:0000313" key="3">
    <source>
        <dbReference type="EMBL" id="MFI1712112.1"/>
    </source>
</evidence>
<keyword evidence="4" id="KW-1185">Reference proteome</keyword>
<gene>
    <name evidence="3" type="ORF">ACH407_00795</name>
</gene>
<dbReference type="Pfam" id="PF03559">
    <property type="entry name" value="Hexose_dehydrat"/>
    <property type="match status" value="2"/>
</dbReference>
<accession>A0ABW7TXL2</accession>
<sequence>MTEATTHPARRPRGSAPPRAATPLRVAASAYAREGGLTAHSTFHDWYAEAGERAFARVERVPLDELDGWETDPGTGNLRHHTGGFFTVEGLEVRMPAGAVPAWSQPIINQPEVGVLGILVKEFDGVLHCLMQAKVEPGNANGVQISPTVQATRSNYTRVHGGRPVPYLDLFRDPGPRGPLVDVRQSEQGSAFHHKRNRNMVVEADGDVEVHDGFRWLTLGQLHRLLAEDDLINMDARTVLSCLPFAHEELAREFGPPADAFRAALFRSCDPYAEARHPMSAVLSWITEARTRTVVRARRVPLAGLPGWHRTPERISHSTGAFFDVIGVRVEAGGREVARWSQPMIEPHGTGVVAFLTRSIDGVLHVLMNARVEAGYIDVVELAPTVQCTPASYEHLPRSARPRFLDEVEHPDPARVRFHSVLSEEGGRFHHARNRYLIVDTDLDVPPDDPDYRWMTAHQLVELLRHSHYLNIQARSLVACLQSLLMPGEPAPTAERKVRT</sequence>
<reference evidence="3 4" key="1">
    <citation type="submission" date="2024-10" db="EMBL/GenBank/DDBJ databases">
        <title>The Natural Products Discovery Center: Release of the First 8490 Sequenced Strains for Exploring Actinobacteria Biosynthetic Diversity.</title>
        <authorList>
            <person name="Kalkreuter E."/>
            <person name="Kautsar S.A."/>
            <person name="Yang D."/>
            <person name="Bader C.D."/>
            <person name="Teijaro C.N."/>
            <person name="Fluegel L."/>
            <person name="Davis C.M."/>
            <person name="Simpson J.R."/>
            <person name="Lauterbach L."/>
            <person name="Steele A.D."/>
            <person name="Gui C."/>
            <person name="Meng S."/>
            <person name="Li G."/>
            <person name="Viehrig K."/>
            <person name="Ye F."/>
            <person name="Su P."/>
            <person name="Kiefer A.F."/>
            <person name="Nichols A."/>
            <person name="Cepeda A.J."/>
            <person name="Yan W."/>
            <person name="Fan B."/>
            <person name="Jiang Y."/>
            <person name="Adhikari A."/>
            <person name="Zheng C.-J."/>
            <person name="Schuster L."/>
            <person name="Cowan T.M."/>
            <person name="Smanski M.J."/>
            <person name="Chevrette M.G."/>
            <person name="De Carvalho L.P.S."/>
            <person name="Shen B."/>
        </authorList>
    </citation>
    <scope>NUCLEOTIDE SEQUENCE [LARGE SCALE GENOMIC DNA]</scope>
    <source>
        <strain evidence="3 4">NPDC020602</strain>
    </source>
</reference>
<comment type="caution">
    <text evidence="3">The sequence shown here is derived from an EMBL/GenBank/DDBJ whole genome shotgun (WGS) entry which is preliminary data.</text>
</comment>
<dbReference type="EMBL" id="JBIRUI010000001">
    <property type="protein sequence ID" value="MFI1712112.1"/>
    <property type="molecule type" value="Genomic_DNA"/>
</dbReference>
<proteinExistence type="predicted"/>
<protein>
    <submittedName>
        <fullName evidence="3">NDP-hexose 2,3-dehydratase family protein</fullName>
    </submittedName>
</protein>
<dbReference type="Proteomes" id="UP001611339">
    <property type="component" value="Unassembled WGS sequence"/>
</dbReference>
<dbReference type="Gene3D" id="3.90.79.40">
    <property type="entry name" value="EvaA sugar 2,3-dehydratase subunit"/>
    <property type="match status" value="2"/>
</dbReference>
<feature type="region of interest" description="Disordered" evidence="1">
    <location>
        <begin position="1"/>
        <end position="21"/>
    </location>
</feature>
<evidence type="ECO:0000256" key="1">
    <source>
        <dbReference type="SAM" id="MobiDB-lite"/>
    </source>
</evidence>
<dbReference type="RefSeq" id="WP_359589579.1">
    <property type="nucleotide sequence ID" value="NZ_JBEYXG010000015.1"/>
</dbReference>
<name>A0ABW7TXL2_9ACTN</name>